<dbReference type="AlphaFoldDB" id="A0A921AU66"/>
<sequence length="73" mass="8022">MAMSDDIRSVRSFLGSLNMETFSPALVALACSNLDALAEQAEALENTPLAMRSPRRRQSASPVRRMEVLSLLQ</sequence>
<dbReference type="EMBL" id="DYZA01000037">
    <property type="protein sequence ID" value="HJD96420.1"/>
    <property type="molecule type" value="Genomic_DNA"/>
</dbReference>
<reference evidence="2" key="1">
    <citation type="journal article" date="2021" name="PeerJ">
        <title>Extensive microbial diversity within the chicken gut microbiome revealed by metagenomics and culture.</title>
        <authorList>
            <person name="Gilroy R."/>
            <person name="Ravi A."/>
            <person name="Getino M."/>
            <person name="Pursley I."/>
            <person name="Horton D.L."/>
            <person name="Alikhan N.F."/>
            <person name="Baker D."/>
            <person name="Gharbi K."/>
            <person name="Hall N."/>
            <person name="Watson M."/>
            <person name="Adriaenssens E.M."/>
            <person name="Foster-Nyarko E."/>
            <person name="Jarju S."/>
            <person name="Secka A."/>
            <person name="Antonio M."/>
            <person name="Oren A."/>
            <person name="Chaudhuri R.R."/>
            <person name="La Ragione R."/>
            <person name="Hildebrand F."/>
            <person name="Pallen M.J."/>
        </authorList>
    </citation>
    <scope>NUCLEOTIDE SEQUENCE</scope>
    <source>
        <strain evidence="2">ChiGjej2B2-19336</strain>
    </source>
</reference>
<dbReference type="Proteomes" id="UP000698963">
    <property type="component" value="Unassembled WGS sequence"/>
</dbReference>
<reference evidence="2" key="2">
    <citation type="submission" date="2021-09" db="EMBL/GenBank/DDBJ databases">
        <authorList>
            <person name="Gilroy R."/>
        </authorList>
    </citation>
    <scope>NUCLEOTIDE SEQUENCE</scope>
    <source>
        <strain evidence="2">ChiGjej2B2-19336</strain>
    </source>
</reference>
<name>A0A921AU66_9BACT</name>
<protein>
    <submittedName>
        <fullName evidence="2">Uncharacterized protein</fullName>
    </submittedName>
</protein>
<evidence type="ECO:0000256" key="1">
    <source>
        <dbReference type="SAM" id="MobiDB-lite"/>
    </source>
</evidence>
<evidence type="ECO:0000313" key="2">
    <source>
        <dbReference type="EMBL" id="HJD96420.1"/>
    </source>
</evidence>
<dbReference type="RefSeq" id="WP_304120723.1">
    <property type="nucleotide sequence ID" value="NZ_DYZA01000037.1"/>
</dbReference>
<gene>
    <name evidence="2" type="ORF">K8W16_02075</name>
</gene>
<evidence type="ECO:0000313" key="3">
    <source>
        <dbReference type="Proteomes" id="UP000698963"/>
    </source>
</evidence>
<proteinExistence type="predicted"/>
<comment type="caution">
    <text evidence="2">The sequence shown here is derived from an EMBL/GenBank/DDBJ whole genome shotgun (WGS) entry which is preliminary data.</text>
</comment>
<organism evidence="2 3">
    <name type="scientific">Mailhella massiliensis</name>
    <dbReference type="NCBI Taxonomy" id="1903261"/>
    <lineage>
        <taxon>Bacteria</taxon>
        <taxon>Pseudomonadati</taxon>
        <taxon>Thermodesulfobacteriota</taxon>
        <taxon>Desulfovibrionia</taxon>
        <taxon>Desulfovibrionales</taxon>
        <taxon>Desulfovibrionaceae</taxon>
        <taxon>Mailhella</taxon>
    </lineage>
</organism>
<feature type="region of interest" description="Disordered" evidence="1">
    <location>
        <begin position="48"/>
        <end position="73"/>
    </location>
</feature>
<accession>A0A921AU66</accession>